<evidence type="ECO:0000313" key="3">
    <source>
        <dbReference type="EMBL" id="KAJ0189025.1"/>
    </source>
</evidence>
<dbReference type="GO" id="GO:0051723">
    <property type="term" value="F:protein methylesterase activity"/>
    <property type="evidence" value="ECO:0007669"/>
    <property type="project" value="InterPro"/>
</dbReference>
<reference evidence="3 4" key="1">
    <citation type="journal article" date="2017" name="Nat. Commun.">
        <title>Genome assembly with in vitro proximity ligation data and whole-genome triplication in lettuce.</title>
        <authorList>
            <person name="Reyes-Chin-Wo S."/>
            <person name="Wang Z."/>
            <person name="Yang X."/>
            <person name="Kozik A."/>
            <person name="Arikit S."/>
            <person name="Song C."/>
            <person name="Xia L."/>
            <person name="Froenicke L."/>
            <person name="Lavelle D.O."/>
            <person name="Truco M.J."/>
            <person name="Xia R."/>
            <person name="Zhu S."/>
            <person name="Xu C."/>
            <person name="Xu H."/>
            <person name="Xu X."/>
            <person name="Cox K."/>
            <person name="Korf I."/>
            <person name="Meyers B.C."/>
            <person name="Michelmore R.W."/>
        </authorList>
    </citation>
    <scope>NUCLEOTIDE SEQUENCE [LARGE SCALE GENOMIC DNA]</scope>
    <source>
        <strain evidence="4">cv. Salinas</strain>
        <tissue evidence="3">Seedlings</tissue>
    </source>
</reference>
<dbReference type="Gene3D" id="3.40.50.1820">
    <property type="entry name" value="alpha/beta hydrolase"/>
    <property type="match status" value="1"/>
</dbReference>
<gene>
    <name evidence="3" type="ORF">LSAT_V11C800448960</name>
</gene>
<dbReference type="PANTHER" id="PTHR14189">
    <property type="entry name" value="PROTEIN PHOSPHATASE METHYLESTERASE-1 RELATED"/>
    <property type="match status" value="1"/>
</dbReference>
<sequence>MKSVRITDLTGPSTTFPNLQNQTRVSKRSMHLIMEVICRYFFQAAAKIMMKKKKGTTMASLMHMQKILSNRVQHFPTLKKAIEWNVRSGPLRNIDSAQISIPRTVNYRHRARLEETKQY</sequence>
<name>A0A9R1WU06_LACSA</name>
<protein>
    <submittedName>
        <fullName evidence="3">Uncharacterized protein</fullName>
    </submittedName>
</protein>
<keyword evidence="1" id="KW-0719">Serine esterase</keyword>
<dbReference type="EMBL" id="NBSK02000008">
    <property type="protein sequence ID" value="KAJ0189025.1"/>
    <property type="molecule type" value="Genomic_DNA"/>
</dbReference>
<comment type="caution">
    <text evidence="3">The sequence shown here is derived from an EMBL/GenBank/DDBJ whole genome shotgun (WGS) entry which is preliminary data.</text>
</comment>
<keyword evidence="2" id="KW-0378">Hydrolase</keyword>
<dbReference type="AlphaFoldDB" id="A0A9R1WU06"/>
<dbReference type="PANTHER" id="PTHR14189:SF0">
    <property type="entry name" value="PROTEIN PHOSPHATASE METHYLESTERASE 1"/>
    <property type="match status" value="1"/>
</dbReference>
<dbReference type="InterPro" id="IPR029058">
    <property type="entry name" value="AB_hydrolase_fold"/>
</dbReference>
<dbReference type="Proteomes" id="UP000235145">
    <property type="component" value="Unassembled WGS sequence"/>
</dbReference>
<dbReference type="InterPro" id="IPR016812">
    <property type="entry name" value="PPase_methylesterase_euk"/>
</dbReference>
<evidence type="ECO:0000256" key="1">
    <source>
        <dbReference type="ARBA" id="ARBA00022487"/>
    </source>
</evidence>
<keyword evidence="4" id="KW-1185">Reference proteome</keyword>
<organism evidence="3 4">
    <name type="scientific">Lactuca sativa</name>
    <name type="common">Garden lettuce</name>
    <dbReference type="NCBI Taxonomy" id="4236"/>
    <lineage>
        <taxon>Eukaryota</taxon>
        <taxon>Viridiplantae</taxon>
        <taxon>Streptophyta</taxon>
        <taxon>Embryophyta</taxon>
        <taxon>Tracheophyta</taxon>
        <taxon>Spermatophyta</taxon>
        <taxon>Magnoliopsida</taxon>
        <taxon>eudicotyledons</taxon>
        <taxon>Gunneridae</taxon>
        <taxon>Pentapetalae</taxon>
        <taxon>asterids</taxon>
        <taxon>campanulids</taxon>
        <taxon>Asterales</taxon>
        <taxon>Asteraceae</taxon>
        <taxon>Cichorioideae</taxon>
        <taxon>Cichorieae</taxon>
        <taxon>Lactucinae</taxon>
        <taxon>Lactuca</taxon>
    </lineage>
</organism>
<evidence type="ECO:0000313" key="4">
    <source>
        <dbReference type="Proteomes" id="UP000235145"/>
    </source>
</evidence>
<evidence type="ECO:0000256" key="2">
    <source>
        <dbReference type="ARBA" id="ARBA00022801"/>
    </source>
</evidence>
<proteinExistence type="predicted"/>
<accession>A0A9R1WU06</accession>